<accession>A0A2J0PHG0</accession>
<feature type="transmembrane region" description="Helical" evidence="1">
    <location>
        <begin position="30"/>
        <end position="48"/>
    </location>
</feature>
<dbReference type="AlphaFoldDB" id="A0A2J0PHG0"/>
<name>A0A2J0PHG0_9ENTR</name>
<gene>
    <name evidence="2" type="ORF">B9Q37_20425</name>
</gene>
<dbReference type="Proteomes" id="UP000230495">
    <property type="component" value="Unassembled WGS sequence"/>
</dbReference>
<evidence type="ECO:0000313" key="2">
    <source>
        <dbReference type="EMBL" id="PJD70941.1"/>
    </source>
</evidence>
<protein>
    <submittedName>
        <fullName evidence="2">Uncharacterized protein</fullName>
    </submittedName>
</protein>
<organism evidence="2">
    <name type="scientific">Enterobacter kobei</name>
    <dbReference type="NCBI Taxonomy" id="208224"/>
    <lineage>
        <taxon>Bacteria</taxon>
        <taxon>Pseudomonadati</taxon>
        <taxon>Pseudomonadota</taxon>
        <taxon>Gammaproteobacteria</taxon>
        <taxon>Enterobacterales</taxon>
        <taxon>Enterobacteriaceae</taxon>
        <taxon>Enterobacter</taxon>
        <taxon>Enterobacter cloacae complex</taxon>
    </lineage>
</organism>
<dbReference type="EMBL" id="NEEU01000016">
    <property type="protein sequence ID" value="PJD70941.1"/>
    <property type="molecule type" value="Genomic_DNA"/>
</dbReference>
<comment type="caution">
    <text evidence="2">The sequence shown here is derived from an EMBL/GenBank/DDBJ whole genome shotgun (WGS) entry which is preliminary data.</text>
</comment>
<evidence type="ECO:0000256" key="1">
    <source>
        <dbReference type="SAM" id="Phobius"/>
    </source>
</evidence>
<keyword evidence="1" id="KW-0472">Membrane</keyword>
<proteinExistence type="predicted"/>
<reference evidence="2 3" key="1">
    <citation type="journal article" date="2017" name="J. Antimicrob. Chemother.">
        <title>Characterization of the population structure, drug resistance mechanisms and plasmids of the community-associated Enterobacter cloacae complex in China.</title>
        <authorList>
            <person name="Zhou K."/>
            <person name="Yu W."/>
            <person name="Cao X."/>
            <person name="Shen P."/>
            <person name="Lu H."/>
            <person name="Luo Q."/>
            <person name="Rossen J.W.A."/>
            <person name="Xiao Y."/>
        </authorList>
    </citation>
    <scope>NUCLEOTIDE SEQUENCE [LARGE SCALE GENOMIC DNA]</scope>
    <source>
        <strain evidence="2">ECC1097</strain>
    </source>
</reference>
<sequence length="93" mass="10482">MPPWWVYKITGSVATFVKLFPCVSHPAKGLILWAQCSTFVITLFRLLLPQMLFYQVPVIVLRDGVEPNSFAVKLRIHQLPVYPAGVRGVDLSV</sequence>
<keyword evidence="1" id="KW-0812">Transmembrane</keyword>
<evidence type="ECO:0000313" key="3">
    <source>
        <dbReference type="Proteomes" id="UP000230495"/>
    </source>
</evidence>
<keyword evidence="1" id="KW-1133">Transmembrane helix</keyword>